<evidence type="ECO:0000313" key="1">
    <source>
        <dbReference type="EMBL" id="VAV86959.1"/>
    </source>
</evidence>
<proteinExistence type="predicted"/>
<dbReference type="EMBL" id="UOEE01000021">
    <property type="protein sequence ID" value="VAV86959.1"/>
    <property type="molecule type" value="Genomic_DNA"/>
</dbReference>
<protein>
    <recommendedName>
        <fullName evidence="2">DUF1476 domain-containing protein</fullName>
    </recommendedName>
</protein>
<evidence type="ECO:0008006" key="2">
    <source>
        <dbReference type="Google" id="ProtNLM"/>
    </source>
</evidence>
<dbReference type="InterPro" id="IPR009945">
    <property type="entry name" value="ATPase_inh_sub_z"/>
</dbReference>
<name>A0A3B0R3T6_9ZZZZ</name>
<reference evidence="1" key="1">
    <citation type="submission" date="2018-06" db="EMBL/GenBank/DDBJ databases">
        <authorList>
            <person name="Zhirakovskaya E."/>
        </authorList>
    </citation>
    <scope>NUCLEOTIDE SEQUENCE</scope>
</reference>
<dbReference type="Pfam" id="PF07345">
    <property type="entry name" value="ATPaseInh_sub_z"/>
    <property type="match status" value="1"/>
</dbReference>
<dbReference type="Gene3D" id="1.10.790.20">
    <property type="entry name" value="Domain of unknown function DUF1476"/>
    <property type="match status" value="1"/>
</dbReference>
<accession>A0A3B0R3T6</accession>
<dbReference type="InterPro" id="IPR038293">
    <property type="entry name" value="ATPase_inh_sub_z_sf"/>
</dbReference>
<dbReference type="PIRSF" id="PIRSF031780">
    <property type="entry name" value="UCP031780"/>
    <property type="match status" value="1"/>
</dbReference>
<organism evidence="1">
    <name type="scientific">hydrothermal vent metagenome</name>
    <dbReference type="NCBI Taxonomy" id="652676"/>
    <lineage>
        <taxon>unclassified sequences</taxon>
        <taxon>metagenomes</taxon>
        <taxon>ecological metagenomes</taxon>
    </lineage>
</organism>
<dbReference type="AlphaFoldDB" id="A0A3B0R3T6"/>
<gene>
    <name evidence="1" type="ORF">MNBD_ALPHA06-777</name>
</gene>
<sequence length="107" mass="12435">MTTFDDRKTGHETEFAIDQNLEFKAAARRNKLLGLWAAELMGKSEQQAQEYAKDVIVADFEEAGDDDVFRKIRGDFDTAKIEQSDHQIRRQMDELLELARQQVREES</sequence>